<evidence type="ECO:0000313" key="2">
    <source>
        <dbReference type="Proteomes" id="UP000460298"/>
    </source>
</evidence>
<reference evidence="1 2" key="1">
    <citation type="submission" date="2019-10" db="EMBL/GenBank/DDBJ databases">
        <title>Extracellular Electron Transfer in a Candidatus Methanoperedens spp. Enrichment Culture.</title>
        <authorList>
            <person name="Berger S."/>
            <person name="Rangel Shaw D."/>
            <person name="Berben T."/>
            <person name="In 'T Zandt M."/>
            <person name="Frank J."/>
            <person name="Reimann J."/>
            <person name="Jetten M.S.M."/>
            <person name="Welte C.U."/>
        </authorList>
    </citation>
    <scope>NUCLEOTIDE SEQUENCE [LARGE SCALE GENOMIC DNA]</scope>
    <source>
        <strain evidence="1">SB12</strain>
    </source>
</reference>
<sequence length="91" mass="10292">MDGRVNVDATIMAVILDILRQDKQSADRTNARLGDTVFYCKKVEGFGDFEGYWGIEGRPAGEGSFVFKGLGKSRDEKLTLWVCRNRPEEFL</sequence>
<dbReference type="EMBL" id="WBUI01000007">
    <property type="protein sequence ID" value="KAB2933001.1"/>
    <property type="molecule type" value="Genomic_DNA"/>
</dbReference>
<name>A0A833M231_9LEPT</name>
<gene>
    <name evidence="1" type="ORF">F9K24_09035</name>
</gene>
<dbReference type="AlphaFoldDB" id="A0A833M231"/>
<evidence type="ECO:0000313" key="1">
    <source>
        <dbReference type="EMBL" id="KAB2933001.1"/>
    </source>
</evidence>
<proteinExistence type="predicted"/>
<dbReference type="Proteomes" id="UP000460298">
    <property type="component" value="Unassembled WGS sequence"/>
</dbReference>
<accession>A0A833M231</accession>
<comment type="caution">
    <text evidence="1">The sequence shown here is derived from an EMBL/GenBank/DDBJ whole genome shotgun (WGS) entry which is preliminary data.</text>
</comment>
<protein>
    <submittedName>
        <fullName evidence="1">Uncharacterized protein</fullName>
    </submittedName>
</protein>
<organism evidence="1 2">
    <name type="scientific">Leptonema illini</name>
    <dbReference type="NCBI Taxonomy" id="183"/>
    <lineage>
        <taxon>Bacteria</taxon>
        <taxon>Pseudomonadati</taxon>
        <taxon>Spirochaetota</taxon>
        <taxon>Spirochaetia</taxon>
        <taxon>Leptospirales</taxon>
        <taxon>Leptospiraceae</taxon>
        <taxon>Leptonema</taxon>
    </lineage>
</organism>